<feature type="domain" description="Phospholipid/glycerol acyltransferase" evidence="4">
    <location>
        <begin position="47"/>
        <end position="159"/>
    </location>
</feature>
<gene>
    <name evidence="5" type="ORF">PQJ61_13495</name>
</gene>
<evidence type="ECO:0000256" key="1">
    <source>
        <dbReference type="ARBA" id="ARBA00005189"/>
    </source>
</evidence>
<dbReference type="Pfam" id="PF01553">
    <property type="entry name" value="Acyltransferase"/>
    <property type="match status" value="1"/>
</dbReference>
<dbReference type="GO" id="GO:0003841">
    <property type="term" value="F:1-acylglycerol-3-phosphate O-acyltransferase activity"/>
    <property type="evidence" value="ECO:0007669"/>
    <property type="project" value="TreeGrafter"/>
</dbReference>
<dbReference type="CDD" id="cd07989">
    <property type="entry name" value="LPLAT_AGPAT-like"/>
    <property type="match status" value="1"/>
</dbReference>
<name>A0AAJ1IED7_9SPIO</name>
<dbReference type="SMART" id="SM00563">
    <property type="entry name" value="PlsC"/>
    <property type="match status" value="1"/>
</dbReference>
<dbReference type="PANTHER" id="PTHR10434:SF40">
    <property type="entry name" value="1-ACYL-SN-GLYCEROL-3-PHOSPHATE ACYLTRANSFERASE"/>
    <property type="match status" value="1"/>
</dbReference>
<dbReference type="AlphaFoldDB" id="A0AAJ1IED7"/>
<dbReference type="EMBL" id="JAQQAL010000033">
    <property type="protein sequence ID" value="MDC7227773.1"/>
    <property type="molecule type" value="Genomic_DNA"/>
</dbReference>
<comment type="pathway">
    <text evidence="1">Lipid metabolism.</text>
</comment>
<keyword evidence="2" id="KW-0808">Transferase</keyword>
<keyword evidence="3 5" id="KW-0012">Acyltransferase</keyword>
<comment type="caution">
    <text evidence="5">The sequence shown here is derived from an EMBL/GenBank/DDBJ whole genome shotgun (WGS) entry which is preliminary data.</text>
</comment>
<dbReference type="PANTHER" id="PTHR10434">
    <property type="entry name" value="1-ACYL-SN-GLYCEROL-3-PHOSPHATE ACYLTRANSFERASE"/>
    <property type="match status" value="1"/>
</dbReference>
<evidence type="ECO:0000256" key="2">
    <source>
        <dbReference type="ARBA" id="ARBA00022679"/>
    </source>
</evidence>
<organism evidence="5 6">
    <name type="scientific">Candidatus Thalassospirochaeta sargassi</name>
    <dbReference type="NCBI Taxonomy" id="3119039"/>
    <lineage>
        <taxon>Bacteria</taxon>
        <taxon>Pseudomonadati</taxon>
        <taxon>Spirochaetota</taxon>
        <taxon>Spirochaetia</taxon>
        <taxon>Spirochaetales</taxon>
        <taxon>Spirochaetaceae</taxon>
        <taxon>Candidatus Thalassospirochaeta</taxon>
    </lineage>
</organism>
<proteinExistence type="predicted"/>
<dbReference type="GO" id="GO:0006654">
    <property type="term" value="P:phosphatidic acid biosynthetic process"/>
    <property type="evidence" value="ECO:0007669"/>
    <property type="project" value="TreeGrafter"/>
</dbReference>
<reference evidence="5 6" key="1">
    <citation type="submission" date="2022-12" db="EMBL/GenBank/DDBJ databases">
        <title>Metagenome assembled genome from gulf of manar.</title>
        <authorList>
            <person name="Kohli P."/>
            <person name="Pk S."/>
            <person name="Venkata Ramana C."/>
            <person name="Sasikala C."/>
        </authorList>
    </citation>
    <scope>NUCLEOTIDE SEQUENCE [LARGE SCALE GENOMIC DNA]</scope>
    <source>
        <strain evidence="5">JB008</strain>
    </source>
</reference>
<accession>A0AAJ1IED7</accession>
<evidence type="ECO:0000256" key="3">
    <source>
        <dbReference type="ARBA" id="ARBA00023315"/>
    </source>
</evidence>
<dbReference type="SUPFAM" id="SSF69593">
    <property type="entry name" value="Glycerol-3-phosphate (1)-acyltransferase"/>
    <property type="match status" value="1"/>
</dbReference>
<protein>
    <submittedName>
        <fullName evidence="5">Lysophospholipid acyltransferase family protein</fullName>
    </submittedName>
</protein>
<dbReference type="Proteomes" id="UP001221217">
    <property type="component" value="Unassembled WGS sequence"/>
</dbReference>
<evidence type="ECO:0000313" key="6">
    <source>
        <dbReference type="Proteomes" id="UP001221217"/>
    </source>
</evidence>
<evidence type="ECO:0000313" key="5">
    <source>
        <dbReference type="EMBL" id="MDC7227773.1"/>
    </source>
</evidence>
<dbReference type="InterPro" id="IPR002123">
    <property type="entry name" value="Plipid/glycerol_acylTrfase"/>
</dbReference>
<evidence type="ECO:0000259" key="4">
    <source>
        <dbReference type="SMART" id="SM00563"/>
    </source>
</evidence>
<sequence>MAEKRKISSVNPVIEKTLKAVLKMIFKRLFNLKLDMPREVVELEPPYVLLPVHQGFWDPFLAGSYLKDPVYYITSDAVFRGKLFGFLLKFLGAIPKTKSQSDLDALKNIFEMKDSGRSIGIFPEGQRTWNGTTLPLIKSTSKLVRMLKLPVVTVVFKGGYFSHPRWGTSTRKGELRVEYKLLFKGDEVGSMKVDDIHNAMTEALAHDEIEYQKKIRMVWKTGRLAENMEQILFVCPSCGSFDGFTSRGDNFKCTSCNNEWHVDKFQDISAVEGETKFDNIRDWDLWQIKQMQARIDEFFETEQTVFHIKSVEFQTGYKTEKPKVLGKGSLSLTTGHMILKDSDGAELKKIPVTDITGINVQNRNILDFYYDGTLFIIQDNGNHLNSYMFWKAVDDLQRRKYQMNLPD</sequence>